<keyword evidence="9 15" id="KW-0547">Nucleotide-binding</keyword>
<accession>A0AAU8A9B8</accession>
<organism evidence="18">
    <name type="scientific">Christensenella massiliensis</name>
    <dbReference type="NCBI Taxonomy" id="1805714"/>
    <lineage>
        <taxon>Bacteria</taxon>
        <taxon>Bacillati</taxon>
        <taxon>Bacillota</taxon>
        <taxon>Clostridia</taxon>
        <taxon>Christensenellales</taxon>
        <taxon>Christensenellaceae</taxon>
        <taxon>Christensenella</taxon>
    </lineage>
</organism>
<dbReference type="PANTHER" id="PTHR11933:SF5">
    <property type="entry name" value="MITOCHONDRIAL TRNA-SPECIFIC 2-THIOURIDYLASE 1"/>
    <property type="match status" value="1"/>
</dbReference>
<feature type="domain" description="tRNA-specific 2-thiouridylase MnmA-like central" evidence="17">
    <location>
        <begin position="206"/>
        <end position="274"/>
    </location>
</feature>
<keyword evidence="12" id="KW-1015">Disulfide bond</keyword>
<dbReference type="NCBIfam" id="NF001138">
    <property type="entry name" value="PRK00143.1"/>
    <property type="match status" value="1"/>
</dbReference>
<evidence type="ECO:0000313" key="18">
    <source>
        <dbReference type="EMBL" id="XCC62437.1"/>
    </source>
</evidence>
<feature type="region of interest" description="Interaction with tRNA" evidence="15">
    <location>
        <begin position="310"/>
        <end position="311"/>
    </location>
</feature>
<evidence type="ECO:0000256" key="5">
    <source>
        <dbReference type="ARBA" id="ARBA00022490"/>
    </source>
</evidence>
<dbReference type="NCBIfam" id="TIGR00420">
    <property type="entry name" value="trmU"/>
    <property type="match status" value="1"/>
</dbReference>
<dbReference type="Pfam" id="PF20259">
    <property type="entry name" value="tRNA_Me_trans_M"/>
    <property type="match status" value="1"/>
</dbReference>
<feature type="site" description="Interaction with tRNA" evidence="15">
    <location>
        <position position="343"/>
    </location>
</feature>
<comment type="caution">
    <text evidence="15">Lacks conserved residue(s) required for the propagation of feature annotation.</text>
</comment>
<comment type="catalytic activity">
    <reaction evidence="13 15">
        <text>S-sulfanyl-L-cysteinyl-[protein] + uridine(34) in tRNA + AH2 + ATP = 2-thiouridine(34) in tRNA + L-cysteinyl-[protein] + A + AMP + diphosphate + H(+)</text>
        <dbReference type="Rhea" id="RHEA:47032"/>
        <dbReference type="Rhea" id="RHEA-COMP:10131"/>
        <dbReference type="Rhea" id="RHEA-COMP:11726"/>
        <dbReference type="Rhea" id="RHEA-COMP:11727"/>
        <dbReference type="Rhea" id="RHEA-COMP:11728"/>
        <dbReference type="ChEBI" id="CHEBI:13193"/>
        <dbReference type="ChEBI" id="CHEBI:15378"/>
        <dbReference type="ChEBI" id="CHEBI:17499"/>
        <dbReference type="ChEBI" id="CHEBI:29950"/>
        <dbReference type="ChEBI" id="CHEBI:30616"/>
        <dbReference type="ChEBI" id="CHEBI:33019"/>
        <dbReference type="ChEBI" id="CHEBI:61963"/>
        <dbReference type="ChEBI" id="CHEBI:65315"/>
        <dbReference type="ChEBI" id="CHEBI:87170"/>
        <dbReference type="ChEBI" id="CHEBI:456215"/>
        <dbReference type="EC" id="2.8.1.13"/>
    </reaction>
</comment>
<keyword evidence="6 15" id="KW-0820">tRNA-binding</keyword>
<feature type="binding site" evidence="15">
    <location>
        <begin position="11"/>
        <end position="18"/>
    </location>
    <ligand>
        <name>ATP</name>
        <dbReference type="ChEBI" id="CHEBI:30616"/>
    </ligand>
</feature>
<evidence type="ECO:0000256" key="6">
    <source>
        <dbReference type="ARBA" id="ARBA00022555"/>
    </source>
</evidence>
<evidence type="ECO:0000256" key="4">
    <source>
        <dbReference type="ARBA" id="ARBA00013805"/>
    </source>
</evidence>
<feature type="binding site" evidence="15">
    <location>
        <position position="126"/>
    </location>
    <ligand>
        <name>ATP</name>
        <dbReference type="ChEBI" id="CHEBI:30616"/>
    </ligand>
</feature>
<dbReference type="InterPro" id="IPR004506">
    <property type="entry name" value="MnmA-like"/>
</dbReference>
<feature type="region of interest" description="Interaction with tRNA" evidence="15">
    <location>
        <begin position="148"/>
        <end position="150"/>
    </location>
</feature>
<keyword evidence="5 15" id="KW-0963">Cytoplasm</keyword>
<evidence type="ECO:0000256" key="8">
    <source>
        <dbReference type="ARBA" id="ARBA00022694"/>
    </source>
</evidence>
<protein>
    <recommendedName>
        <fullName evidence="4 15">tRNA-specific 2-thiouridylase MnmA</fullName>
        <ecNumber evidence="3 15">2.8.1.13</ecNumber>
    </recommendedName>
</protein>
<evidence type="ECO:0000256" key="12">
    <source>
        <dbReference type="ARBA" id="ARBA00023157"/>
    </source>
</evidence>
<dbReference type="InterPro" id="IPR046885">
    <property type="entry name" value="MnmA-like_C"/>
</dbReference>
<dbReference type="Pfam" id="PF20258">
    <property type="entry name" value="tRNA_Me_trans_C"/>
    <property type="match status" value="1"/>
</dbReference>
<dbReference type="RefSeq" id="WP_353423548.1">
    <property type="nucleotide sequence ID" value="NZ_CP117826.1"/>
</dbReference>
<dbReference type="InterPro" id="IPR023382">
    <property type="entry name" value="MnmA-like_central_sf"/>
</dbReference>
<comment type="subcellular location">
    <subcellularLocation>
        <location evidence="1 15">Cytoplasm</location>
    </subcellularLocation>
</comment>
<dbReference type="InterPro" id="IPR014729">
    <property type="entry name" value="Rossmann-like_a/b/a_fold"/>
</dbReference>
<dbReference type="SUPFAM" id="SSF52402">
    <property type="entry name" value="Adenine nucleotide alpha hydrolases-like"/>
    <property type="match status" value="1"/>
</dbReference>
<dbReference type="FunFam" id="3.40.50.620:FF:000004">
    <property type="entry name" value="tRNA-specific 2-thiouridylase MnmA"/>
    <property type="match status" value="1"/>
</dbReference>
<evidence type="ECO:0000256" key="1">
    <source>
        <dbReference type="ARBA" id="ARBA00004496"/>
    </source>
</evidence>
<evidence type="ECO:0000256" key="3">
    <source>
        <dbReference type="ARBA" id="ARBA00011949"/>
    </source>
</evidence>
<dbReference type="InterPro" id="IPR046884">
    <property type="entry name" value="MnmA-like_central"/>
</dbReference>
<feature type="binding site" evidence="15">
    <location>
        <position position="37"/>
    </location>
    <ligand>
        <name>ATP</name>
        <dbReference type="ChEBI" id="CHEBI:30616"/>
    </ligand>
</feature>
<dbReference type="HAMAP" id="MF_00144">
    <property type="entry name" value="tRNA_thiouridyl_MnmA"/>
    <property type="match status" value="1"/>
</dbReference>
<dbReference type="GO" id="GO:0005737">
    <property type="term" value="C:cytoplasm"/>
    <property type="evidence" value="ECO:0007669"/>
    <property type="project" value="UniProtKB-SubCell"/>
</dbReference>
<keyword evidence="7 15" id="KW-0808">Transferase</keyword>
<dbReference type="Gene3D" id="2.30.30.280">
    <property type="entry name" value="Adenine nucleotide alpha hydrolases-like domains"/>
    <property type="match status" value="1"/>
</dbReference>
<gene>
    <name evidence="15 18" type="primary">mnmA</name>
    <name evidence="18" type="ORF">PUP29_00390</name>
</gene>
<dbReference type="EC" id="2.8.1.13" evidence="3 15"/>
<evidence type="ECO:0000256" key="10">
    <source>
        <dbReference type="ARBA" id="ARBA00022840"/>
    </source>
</evidence>
<feature type="active site" description="Nucleophile" evidence="15">
    <location>
        <position position="102"/>
    </location>
</feature>
<reference evidence="18" key="1">
    <citation type="submission" date="2023-02" db="EMBL/GenBank/DDBJ databases">
        <title>Gut commensal Christensenella minuta modulates host metabolism via a new class of secondary bile acids.</title>
        <authorList>
            <person name="Liu C."/>
        </authorList>
    </citation>
    <scope>NUCLEOTIDE SEQUENCE</scope>
    <source>
        <strain evidence="18">CA70</strain>
    </source>
</reference>
<dbReference type="Pfam" id="PF03054">
    <property type="entry name" value="tRNA_Me_trans"/>
    <property type="match status" value="1"/>
</dbReference>
<dbReference type="CDD" id="cd01998">
    <property type="entry name" value="MnmA_TRMU-like"/>
    <property type="match status" value="1"/>
</dbReference>
<feature type="domain" description="tRNA-specific 2-thiouridylase MnmA-like C-terminal" evidence="16">
    <location>
        <begin position="284"/>
        <end position="359"/>
    </location>
</feature>
<feature type="active site" description="Cysteine persulfide intermediate" evidence="15">
    <location>
        <position position="198"/>
    </location>
</feature>
<dbReference type="FunFam" id="2.30.30.280:FF:000001">
    <property type="entry name" value="tRNA-specific 2-thiouridylase MnmA"/>
    <property type="match status" value="1"/>
</dbReference>
<feature type="site" description="Interaction with tRNA" evidence="15">
    <location>
        <position position="127"/>
    </location>
</feature>
<evidence type="ECO:0000259" key="17">
    <source>
        <dbReference type="Pfam" id="PF20259"/>
    </source>
</evidence>
<comment type="function">
    <text evidence="14 15">Catalyzes the 2-thiolation of uridine at the wobble position (U34) of tRNA, leading to the formation of s(2)U34.</text>
</comment>
<dbReference type="PANTHER" id="PTHR11933">
    <property type="entry name" value="TRNA 5-METHYLAMINOMETHYL-2-THIOURIDYLATE -METHYLTRANSFERASE"/>
    <property type="match status" value="1"/>
</dbReference>
<dbReference type="FunFam" id="2.40.30.10:FF:000023">
    <property type="entry name" value="tRNA-specific 2-thiouridylase MnmA"/>
    <property type="match status" value="1"/>
</dbReference>
<evidence type="ECO:0000256" key="11">
    <source>
        <dbReference type="ARBA" id="ARBA00022884"/>
    </source>
</evidence>
<name>A0AAU8A9B8_9FIRM</name>
<feature type="region of interest" description="Interaction with target base in tRNA" evidence="15">
    <location>
        <begin position="97"/>
        <end position="99"/>
    </location>
</feature>
<comment type="similarity">
    <text evidence="2 15">Belongs to the MnmA/TRMU family.</text>
</comment>
<proteinExistence type="inferred from homology"/>
<dbReference type="GO" id="GO:0103016">
    <property type="term" value="F:tRNA-uridine 2-sulfurtransferase activity"/>
    <property type="evidence" value="ECO:0007669"/>
    <property type="project" value="UniProtKB-EC"/>
</dbReference>
<evidence type="ECO:0000256" key="2">
    <source>
        <dbReference type="ARBA" id="ARBA00006191"/>
    </source>
</evidence>
<keyword evidence="8 15" id="KW-0819">tRNA processing</keyword>
<evidence type="ECO:0000256" key="13">
    <source>
        <dbReference type="ARBA" id="ARBA00051542"/>
    </source>
</evidence>
<dbReference type="AlphaFoldDB" id="A0AAU8A9B8"/>
<dbReference type="GO" id="GO:0002143">
    <property type="term" value="P:tRNA wobble position uridine thiolation"/>
    <property type="evidence" value="ECO:0007669"/>
    <property type="project" value="TreeGrafter"/>
</dbReference>
<keyword evidence="10 15" id="KW-0067">ATP-binding</keyword>
<sequence length="364" mass="41014">MGNQKERVIVGMSGGVDSAVSALLLKEQGYDVIGVFMKNWDDSAEDSECPAEADYDDVRSVCAKIDIPYYTVNFEKEYWERVFRYFLEEYKRGRTPNPDVLCNKEIKFAAFLDFAQKAGAELLATGHYARLERRDGMTYLKKGLDDNKDQSYFLCMLSQKQIERAVFPVGELQKAEVRRIAEEAGLSVAKKKDSTGICFIGERKFKQFLQTYLPANPGDMKTLDGKVVGRHDGLMYYTLGQRRGLDIGGSKDGTGERWFVVKKDMEHNVLYVSQGAESELLFSRALVMSGVNFISGGEEKKNFGCMAKVRYRQPDQRARAEKIGDGAYRVEFAEKQRAVTPGQYCVLYDGDICLGGGVVDEVIF</sequence>
<evidence type="ECO:0000256" key="15">
    <source>
        <dbReference type="HAMAP-Rule" id="MF_00144"/>
    </source>
</evidence>
<dbReference type="GO" id="GO:0005524">
    <property type="term" value="F:ATP binding"/>
    <property type="evidence" value="ECO:0007669"/>
    <property type="project" value="UniProtKB-KW"/>
</dbReference>
<keyword evidence="11 15" id="KW-0694">RNA-binding</keyword>
<dbReference type="EMBL" id="CP117826">
    <property type="protein sequence ID" value="XCC62437.1"/>
    <property type="molecule type" value="Genomic_DNA"/>
</dbReference>
<dbReference type="Gene3D" id="2.40.30.10">
    <property type="entry name" value="Translation factors"/>
    <property type="match status" value="1"/>
</dbReference>
<evidence type="ECO:0000256" key="7">
    <source>
        <dbReference type="ARBA" id="ARBA00022679"/>
    </source>
</evidence>
<dbReference type="Gene3D" id="3.40.50.620">
    <property type="entry name" value="HUPs"/>
    <property type="match status" value="1"/>
</dbReference>
<evidence type="ECO:0000256" key="14">
    <source>
        <dbReference type="ARBA" id="ARBA00056575"/>
    </source>
</evidence>
<evidence type="ECO:0000259" key="16">
    <source>
        <dbReference type="Pfam" id="PF20258"/>
    </source>
</evidence>
<evidence type="ECO:0000256" key="9">
    <source>
        <dbReference type="ARBA" id="ARBA00022741"/>
    </source>
</evidence>
<dbReference type="GO" id="GO:0000049">
    <property type="term" value="F:tRNA binding"/>
    <property type="evidence" value="ECO:0007669"/>
    <property type="project" value="UniProtKB-KW"/>
</dbReference>